<keyword evidence="2" id="KW-1185">Reference proteome</keyword>
<name>A0AAV7FDV8_ARIFI</name>
<evidence type="ECO:0000313" key="2">
    <source>
        <dbReference type="Proteomes" id="UP000825729"/>
    </source>
</evidence>
<gene>
    <name evidence="1" type="ORF">H6P81_002534</name>
</gene>
<accession>A0AAV7FDV8</accession>
<evidence type="ECO:0000313" key="1">
    <source>
        <dbReference type="EMBL" id="KAG9458026.1"/>
    </source>
</evidence>
<proteinExistence type="predicted"/>
<organism evidence="1 2">
    <name type="scientific">Aristolochia fimbriata</name>
    <name type="common">White veined hardy Dutchman's pipe vine</name>
    <dbReference type="NCBI Taxonomy" id="158543"/>
    <lineage>
        <taxon>Eukaryota</taxon>
        <taxon>Viridiplantae</taxon>
        <taxon>Streptophyta</taxon>
        <taxon>Embryophyta</taxon>
        <taxon>Tracheophyta</taxon>
        <taxon>Spermatophyta</taxon>
        <taxon>Magnoliopsida</taxon>
        <taxon>Magnoliidae</taxon>
        <taxon>Piperales</taxon>
        <taxon>Aristolochiaceae</taxon>
        <taxon>Aristolochia</taxon>
    </lineage>
</organism>
<dbReference type="AlphaFoldDB" id="A0AAV7FDV8"/>
<dbReference type="Proteomes" id="UP000825729">
    <property type="component" value="Unassembled WGS sequence"/>
</dbReference>
<dbReference type="EMBL" id="JAINDJ010000002">
    <property type="protein sequence ID" value="KAG9458026.1"/>
    <property type="molecule type" value="Genomic_DNA"/>
</dbReference>
<sequence>MRRLKDFLGCCLVLFRSGVSRLCSKKYLFWTTACVYLSMELNMELKTLNATEESWSLPLAVFSSVWNLH</sequence>
<comment type="caution">
    <text evidence="1">The sequence shown here is derived from an EMBL/GenBank/DDBJ whole genome shotgun (WGS) entry which is preliminary data.</text>
</comment>
<reference evidence="1 2" key="1">
    <citation type="submission" date="2021-07" db="EMBL/GenBank/DDBJ databases">
        <title>The Aristolochia fimbriata genome: insights into angiosperm evolution, floral development and chemical biosynthesis.</title>
        <authorList>
            <person name="Jiao Y."/>
        </authorList>
    </citation>
    <scope>NUCLEOTIDE SEQUENCE [LARGE SCALE GENOMIC DNA]</scope>
    <source>
        <strain evidence="1">IBCAS-2021</strain>
        <tissue evidence="1">Leaf</tissue>
    </source>
</reference>
<protein>
    <submittedName>
        <fullName evidence="1">Uncharacterized protein</fullName>
    </submittedName>
</protein>